<feature type="domain" description="HTH lacI-type" evidence="4">
    <location>
        <begin position="15"/>
        <end position="69"/>
    </location>
</feature>
<evidence type="ECO:0000256" key="2">
    <source>
        <dbReference type="ARBA" id="ARBA00023125"/>
    </source>
</evidence>
<dbReference type="CDD" id="cd01392">
    <property type="entry name" value="HTH_LacI"/>
    <property type="match status" value="1"/>
</dbReference>
<evidence type="ECO:0000256" key="3">
    <source>
        <dbReference type="ARBA" id="ARBA00023163"/>
    </source>
</evidence>
<reference evidence="6 7" key="2">
    <citation type="submission" date="2019-02" db="EMBL/GenBank/DDBJ databases">
        <title>'Lichenibacterium ramalinii' gen. nov. sp. nov., 'Lichenibacterium minor' gen. nov. sp. nov.</title>
        <authorList>
            <person name="Pankratov T."/>
        </authorList>
    </citation>
    <scope>NUCLEOTIDE SEQUENCE [LARGE SCALE GENOMIC DNA]</scope>
    <source>
        <strain evidence="6 7">RmlP001</strain>
    </source>
</reference>
<dbReference type="InterPro" id="IPR000843">
    <property type="entry name" value="HTH_LacI"/>
</dbReference>
<comment type="caution">
    <text evidence="6">The sequence shown here is derived from an EMBL/GenBank/DDBJ whole genome shotgun (WGS) entry which is preliminary data.</text>
</comment>
<evidence type="ECO:0000313" key="7">
    <source>
        <dbReference type="Proteomes" id="UP000289411"/>
    </source>
</evidence>
<dbReference type="GO" id="GO:0003700">
    <property type="term" value="F:DNA-binding transcription factor activity"/>
    <property type="evidence" value="ECO:0007669"/>
    <property type="project" value="TreeGrafter"/>
</dbReference>
<accession>A0A4Q2RKU7</accession>
<dbReference type="GO" id="GO:0000976">
    <property type="term" value="F:transcription cis-regulatory region binding"/>
    <property type="evidence" value="ECO:0007669"/>
    <property type="project" value="TreeGrafter"/>
</dbReference>
<keyword evidence="2 6" id="KW-0238">DNA-binding</keyword>
<dbReference type="AlphaFoldDB" id="A0A4Q2RKU7"/>
<evidence type="ECO:0000313" key="6">
    <source>
        <dbReference type="EMBL" id="RYB07913.1"/>
    </source>
</evidence>
<organism evidence="6 7">
    <name type="scientific">Lichenibacterium ramalinae</name>
    <dbReference type="NCBI Taxonomy" id="2316527"/>
    <lineage>
        <taxon>Bacteria</taxon>
        <taxon>Pseudomonadati</taxon>
        <taxon>Pseudomonadota</taxon>
        <taxon>Alphaproteobacteria</taxon>
        <taxon>Hyphomicrobiales</taxon>
        <taxon>Lichenihabitantaceae</taxon>
        <taxon>Lichenibacterium</taxon>
    </lineage>
</organism>
<reference evidence="6 7" key="1">
    <citation type="submission" date="2018-09" db="EMBL/GenBank/DDBJ databases">
        <authorList>
            <person name="Grouzdev D.S."/>
            <person name="Krutkina M.S."/>
        </authorList>
    </citation>
    <scope>NUCLEOTIDE SEQUENCE [LARGE SCALE GENOMIC DNA]</scope>
    <source>
        <strain evidence="6 7">RmlP001</strain>
    </source>
</reference>
<dbReference type="CDD" id="cd01575">
    <property type="entry name" value="PBP1_GntR"/>
    <property type="match status" value="1"/>
</dbReference>
<dbReference type="InterPro" id="IPR028082">
    <property type="entry name" value="Peripla_BP_I"/>
</dbReference>
<dbReference type="PROSITE" id="PS50943">
    <property type="entry name" value="HTH_CROC1"/>
    <property type="match status" value="1"/>
</dbReference>
<dbReference type="SUPFAM" id="SSF47413">
    <property type="entry name" value="lambda repressor-like DNA-binding domains"/>
    <property type="match status" value="1"/>
</dbReference>
<dbReference type="OrthoDB" id="7170131at2"/>
<dbReference type="SUPFAM" id="SSF53822">
    <property type="entry name" value="Periplasmic binding protein-like I"/>
    <property type="match status" value="1"/>
</dbReference>
<evidence type="ECO:0000259" key="5">
    <source>
        <dbReference type="PROSITE" id="PS50943"/>
    </source>
</evidence>
<dbReference type="RefSeq" id="WP_129217386.1">
    <property type="nucleotide sequence ID" value="NZ_QYBC01000001.1"/>
</dbReference>
<dbReference type="InterPro" id="IPR010982">
    <property type="entry name" value="Lambda_DNA-bd_dom_sf"/>
</dbReference>
<dbReference type="PROSITE" id="PS50932">
    <property type="entry name" value="HTH_LACI_2"/>
    <property type="match status" value="1"/>
</dbReference>
<sequence length="351" mass="36327">MGQGAGGGPQPRGGATLAQVAARVGVSLNTVSRAIRAPHTLRPELLGRIAAALDELNYVPNRIAGSLAGTRSALVGVVVSSLFHSEFAAVVEALQTGLLARDFQVMLGHSHYDPAREAGAVRALLGWRPAAMALVGIDHHRDVSRMLGEAGIPVVQMWDVGGEAIDSAVGMDHVAIGRAQAEHLLARGYRHVAVVGSLRPHDARAHKRCRGVAQALAAAGLGEPALATSAEPGDPDLGGRLVAELLARHPEVDGIACNSDAVAYGVLRALRARGRRVPDDVGVVGFGDAEASACLVPALTSVRPPRAAIGRLTAEIILARLEGAGPRQLEVAWDILVRDSTARGSTVSAPI</sequence>
<dbReference type="InterPro" id="IPR001387">
    <property type="entry name" value="Cro/C1-type_HTH"/>
</dbReference>
<gene>
    <name evidence="6" type="ORF">D3272_02010</name>
</gene>
<dbReference type="PANTHER" id="PTHR30146:SF33">
    <property type="entry name" value="TRANSCRIPTIONAL REGULATOR"/>
    <property type="match status" value="1"/>
</dbReference>
<keyword evidence="7" id="KW-1185">Reference proteome</keyword>
<evidence type="ECO:0000256" key="1">
    <source>
        <dbReference type="ARBA" id="ARBA00023015"/>
    </source>
</evidence>
<dbReference type="InterPro" id="IPR046335">
    <property type="entry name" value="LacI/GalR-like_sensor"/>
</dbReference>
<dbReference type="PANTHER" id="PTHR30146">
    <property type="entry name" value="LACI-RELATED TRANSCRIPTIONAL REPRESSOR"/>
    <property type="match status" value="1"/>
</dbReference>
<feature type="domain" description="HTH cro/C1-type" evidence="5">
    <location>
        <begin position="16"/>
        <end position="59"/>
    </location>
</feature>
<dbReference type="Gene3D" id="1.10.260.40">
    <property type="entry name" value="lambda repressor-like DNA-binding domains"/>
    <property type="match status" value="1"/>
</dbReference>
<keyword evidence="3" id="KW-0804">Transcription</keyword>
<dbReference type="Pfam" id="PF00356">
    <property type="entry name" value="LacI"/>
    <property type="match status" value="1"/>
</dbReference>
<keyword evidence="1" id="KW-0805">Transcription regulation</keyword>
<name>A0A4Q2RKU7_9HYPH</name>
<proteinExistence type="predicted"/>
<dbReference type="Gene3D" id="3.40.50.2300">
    <property type="match status" value="2"/>
</dbReference>
<dbReference type="SMART" id="SM00354">
    <property type="entry name" value="HTH_LACI"/>
    <property type="match status" value="1"/>
</dbReference>
<dbReference type="EMBL" id="QYBC01000001">
    <property type="protein sequence ID" value="RYB07913.1"/>
    <property type="molecule type" value="Genomic_DNA"/>
</dbReference>
<protein>
    <submittedName>
        <fullName evidence="6">LacI family DNA-binding transcriptional regulator</fullName>
    </submittedName>
</protein>
<evidence type="ECO:0000259" key="4">
    <source>
        <dbReference type="PROSITE" id="PS50932"/>
    </source>
</evidence>
<dbReference type="Proteomes" id="UP000289411">
    <property type="component" value="Unassembled WGS sequence"/>
</dbReference>
<dbReference type="Pfam" id="PF13377">
    <property type="entry name" value="Peripla_BP_3"/>
    <property type="match status" value="1"/>
</dbReference>